<reference evidence="2" key="2">
    <citation type="submission" date="2021-09" db="EMBL/GenBank/DDBJ databases">
        <authorList>
            <person name="Jia N."/>
            <person name="Wang J."/>
            <person name="Shi W."/>
            <person name="Du L."/>
            <person name="Sun Y."/>
            <person name="Zhan W."/>
            <person name="Jiang J."/>
            <person name="Wang Q."/>
            <person name="Zhang B."/>
            <person name="Ji P."/>
            <person name="Sakyi L.B."/>
            <person name="Cui X."/>
            <person name="Yuan T."/>
            <person name="Jiang B."/>
            <person name="Yang W."/>
            <person name="Lam T.T.-Y."/>
            <person name="Chang Q."/>
            <person name="Ding S."/>
            <person name="Wang X."/>
            <person name="Zhu J."/>
            <person name="Ruan X."/>
            <person name="Zhao L."/>
            <person name="Wei J."/>
            <person name="Que T."/>
            <person name="Du C."/>
            <person name="Cheng J."/>
            <person name="Dai P."/>
            <person name="Han X."/>
            <person name="Huang E."/>
            <person name="Gao Y."/>
            <person name="Liu J."/>
            <person name="Shao H."/>
            <person name="Ye R."/>
            <person name="Li L."/>
            <person name="Wei W."/>
            <person name="Wang X."/>
            <person name="Wang C."/>
            <person name="Huo Q."/>
            <person name="Li W."/>
            <person name="Guo W."/>
            <person name="Chen H."/>
            <person name="Chen S."/>
            <person name="Zhou L."/>
            <person name="Zhou L."/>
            <person name="Ni X."/>
            <person name="Tian J."/>
            <person name="Zhou Y."/>
            <person name="Sheng Y."/>
            <person name="Liu T."/>
            <person name="Pan Y."/>
            <person name="Xia L."/>
            <person name="Li J."/>
            <person name="Zhao F."/>
            <person name="Cao W."/>
        </authorList>
    </citation>
    <scope>NUCLEOTIDE SEQUENCE</scope>
    <source>
        <strain evidence="2">Rsan-2018</strain>
        <tissue evidence="2">Larvae</tissue>
    </source>
</reference>
<dbReference type="VEuPathDB" id="VectorBase:RSAN_047008"/>
<feature type="compositionally biased region" description="Acidic residues" evidence="1">
    <location>
        <begin position="122"/>
        <end position="135"/>
    </location>
</feature>
<keyword evidence="3" id="KW-1185">Reference proteome</keyword>
<dbReference type="EMBL" id="JABSTV010001245">
    <property type="protein sequence ID" value="KAH7982764.1"/>
    <property type="molecule type" value="Genomic_DNA"/>
</dbReference>
<reference evidence="2" key="1">
    <citation type="journal article" date="2020" name="Cell">
        <title>Large-Scale Comparative Analyses of Tick Genomes Elucidate Their Genetic Diversity and Vector Capacities.</title>
        <authorList>
            <consortium name="Tick Genome and Microbiome Consortium (TIGMIC)"/>
            <person name="Jia N."/>
            <person name="Wang J."/>
            <person name="Shi W."/>
            <person name="Du L."/>
            <person name="Sun Y."/>
            <person name="Zhan W."/>
            <person name="Jiang J.F."/>
            <person name="Wang Q."/>
            <person name="Zhang B."/>
            <person name="Ji P."/>
            <person name="Bell-Sakyi L."/>
            <person name="Cui X.M."/>
            <person name="Yuan T.T."/>
            <person name="Jiang B.G."/>
            <person name="Yang W.F."/>
            <person name="Lam T.T."/>
            <person name="Chang Q.C."/>
            <person name="Ding S.J."/>
            <person name="Wang X.J."/>
            <person name="Zhu J.G."/>
            <person name="Ruan X.D."/>
            <person name="Zhao L."/>
            <person name="Wei J.T."/>
            <person name="Ye R.Z."/>
            <person name="Que T.C."/>
            <person name="Du C.H."/>
            <person name="Zhou Y.H."/>
            <person name="Cheng J.X."/>
            <person name="Dai P.F."/>
            <person name="Guo W.B."/>
            <person name="Han X.H."/>
            <person name="Huang E.J."/>
            <person name="Li L.F."/>
            <person name="Wei W."/>
            <person name="Gao Y.C."/>
            <person name="Liu J.Z."/>
            <person name="Shao H.Z."/>
            <person name="Wang X."/>
            <person name="Wang C.C."/>
            <person name="Yang T.C."/>
            <person name="Huo Q.B."/>
            <person name="Li W."/>
            <person name="Chen H.Y."/>
            <person name="Chen S.E."/>
            <person name="Zhou L.G."/>
            <person name="Ni X.B."/>
            <person name="Tian J.H."/>
            <person name="Sheng Y."/>
            <person name="Liu T."/>
            <person name="Pan Y.S."/>
            <person name="Xia L.Y."/>
            <person name="Li J."/>
            <person name="Zhao F."/>
            <person name="Cao W.C."/>
        </authorList>
    </citation>
    <scope>NUCLEOTIDE SEQUENCE</scope>
    <source>
        <strain evidence="2">Rsan-2018</strain>
    </source>
</reference>
<protein>
    <submittedName>
        <fullName evidence="2">Uncharacterized protein</fullName>
    </submittedName>
</protein>
<feature type="compositionally biased region" description="Basic and acidic residues" evidence="1">
    <location>
        <begin position="136"/>
        <end position="163"/>
    </location>
</feature>
<dbReference type="InterPro" id="IPR046426">
    <property type="entry name" value="DAXX_histone-bd_sf"/>
</dbReference>
<evidence type="ECO:0000313" key="2">
    <source>
        <dbReference type="EMBL" id="KAH7982764.1"/>
    </source>
</evidence>
<evidence type="ECO:0000313" key="3">
    <source>
        <dbReference type="Proteomes" id="UP000821837"/>
    </source>
</evidence>
<feature type="compositionally biased region" description="Acidic residues" evidence="1">
    <location>
        <begin position="70"/>
        <end position="80"/>
    </location>
</feature>
<dbReference type="AlphaFoldDB" id="A0A9D4QH02"/>
<comment type="caution">
    <text evidence="2">The sequence shown here is derived from an EMBL/GenBank/DDBJ whole genome shotgun (WGS) entry which is preliminary data.</text>
</comment>
<organism evidence="2 3">
    <name type="scientific">Rhipicephalus sanguineus</name>
    <name type="common">Brown dog tick</name>
    <name type="synonym">Ixodes sanguineus</name>
    <dbReference type="NCBI Taxonomy" id="34632"/>
    <lineage>
        <taxon>Eukaryota</taxon>
        <taxon>Metazoa</taxon>
        <taxon>Ecdysozoa</taxon>
        <taxon>Arthropoda</taxon>
        <taxon>Chelicerata</taxon>
        <taxon>Arachnida</taxon>
        <taxon>Acari</taxon>
        <taxon>Parasitiformes</taxon>
        <taxon>Ixodida</taxon>
        <taxon>Ixodoidea</taxon>
        <taxon>Ixodidae</taxon>
        <taxon>Rhipicephalinae</taxon>
        <taxon>Rhipicephalus</taxon>
        <taxon>Rhipicephalus</taxon>
    </lineage>
</organism>
<dbReference type="Gene3D" id="1.20.58.2170">
    <property type="match status" value="1"/>
</dbReference>
<evidence type="ECO:0000256" key="1">
    <source>
        <dbReference type="SAM" id="MobiDB-lite"/>
    </source>
</evidence>
<feature type="compositionally biased region" description="Basic and acidic residues" evidence="1">
    <location>
        <begin position="231"/>
        <end position="253"/>
    </location>
</feature>
<feature type="region of interest" description="Disordered" evidence="1">
    <location>
        <begin position="53"/>
        <end position="257"/>
    </location>
</feature>
<name>A0A9D4QH02_RHISA</name>
<sequence>MVCTRFTEINAMVEKVVNKRRNNRRVFPDYKDILDVVIEVYVAKQEELKLEAKEVEQDNCDLSSHPSESGESEDEDEDDDYLRNPSASLNDVSPSESAVEQEKTKLDSEGICDLSTSNNSSESEDSANEENDCKEEEYVKVFEKDSLGNDRRSSKADVKDKVGGEAARQVISPITVEDKESSQTPPADGDSHQGVPHVEKGTDGQDSSPCGALHQGSLLPGTETTSGTKGSHKEVPQLLTKKRECSLKQRPSPEEDVITILSDDEELLPPPAKIAKHTSL</sequence>
<feature type="compositionally biased region" description="Polar residues" evidence="1">
    <location>
        <begin position="85"/>
        <end position="98"/>
    </location>
</feature>
<dbReference type="Proteomes" id="UP000821837">
    <property type="component" value="Chromosome 1"/>
</dbReference>
<accession>A0A9D4QH02</accession>
<proteinExistence type="predicted"/>
<dbReference type="GO" id="GO:0042393">
    <property type="term" value="F:histone binding"/>
    <property type="evidence" value="ECO:0007669"/>
    <property type="project" value="InterPro"/>
</dbReference>
<gene>
    <name evidence="2" type="ORF">HPB52_007011</name>
</gene>